<evidence type="ECO:0000313" key="2">
    <source>
        <dbReference type="EMBL" id="KAF5904622.1"/>
    </source>
</evidence>
<keyword evidence="3" id="KW-1185">Reference proteome</keyword>
<feature type="compositionally biased region" description="Polar residues" evidence="1">
    <location>
        <begin position="36"/>
        <end position="49"/>
    </location>
</feature>
<dbReference type="EMBL" id="QNUK01000055">
    <property type="protein sequence ID" value="KAF5904622.1"/>
    <property type="molecule type" value="Genomic_DNA"/>
</dbReference>
<organism evidence="2 3">
    <name type="scientific">Clarias magur</name>
    <name type="common">Asian catfish</name>
    <name type="synonym">Macropteronotus magur</name>
    <dbReference type="NCBI Taxonomy" id="1594786"/>
    <lineage>
        <taxon>Eukaryota</taxon>
        <taxon>Metazoa</taxon>
        <taxon>Chordata</taxon>
        <taxon>Craniata</taxon>
        <taxon>Vertebrata</taxon>
        <taxon>Euteleostomi</taxon>
        <taxon>Actinopterygii</taxon>
        <taxon>Neopterygii</taxon>
        <taxon>Teleostei</taxon>
        <taxon>Ostariophysi</taxon>
        <taxon>Siluriformes</taxon>
        <taxon>Clariidae</taxon>
        <taxon>Clarias</taxon>
    </lineage>
</organism>
<evidence type="ECO:0000313" key="3">
    <source>
        <dbReference type="Proteomes" id="UP000727407"/>
    </source>
</evidence>
<gene>
    <name evidence="2" type="primary">idn2</name>
    <name evidence="2" type="ORF">DAT39_005669</name>
</gene>
<dbReference type="AlphaFoldDB" id="A0A8J4X5I8"/>
<sequence>MRHGGVYMWKGIWEAIPESRARGGRAGLMTSMTFSQSTDACTRTESTRAPSPLLPGF</sequence>
<evidence type="ECO:0000256" key="1">
    <source>
        <dbReference type="SAM" id="MobiDB-lite"/>
    </source>
</evidence>
<name>A0A8J4X5I8_CLAMG</name>
<dbReference type="Proteomes" id="UP000727407">
    <property type="component" value="Unassembled WGS sequence"/>
</dbReference>
<protein>
    <submittedName>
        <fullName evidence="2">Protein INVOLVED IN DE NOVO 2</fullName>
    </submittedName>
</protein>
<reference evidence="2" key="1">
    <citation type="submission" date="2020-07" db="EMBL/GenBank/DDBJ databases">
        <title>Clarias magur genome sequencing, assembly and annotation.</title>
        <authorList>
            <person name="Kushwaha B."/>
            <person name="Kumar R."/>
            <person name="Das P."/>
            <person name="Joshi C.G."/>
            <person name="Kumar D."/>
            <person name="Nagpure N.S."/>
            <person name="Pandey M."/>
            <person name="Agarwal S."/>
            <person name="Srivastava S."/>
            <person name="Singh M."/>
            <person name="Sahoo L."/>
            <person name="Jayasankar P."/>
            <person name="Meher P.K."/>
            <person name="Koringa P.G."/>
            <person name="Iquebal M.A."/>
            <person name="Das S.P."/>
            <person name="Bit A."/>
            <person name="Patnaik S."/>
            <person name="Patel N."/>
            <person name="Shah T.M."/>
            <person name="Hinsu A."/>
            <person name="Jena J.K."/>
        </authorList>
    </citation>
    <scope>NUCLEOTIDE SEQUENCE</scope>
    <source>
        <strain evidence="2">CIFAMagur01</strain>
        <tissue evidence="2">Testis</tissue>
    </source>
</reference>
<feature type="region of interest" description="Disordered" evidence="1">
    <location>
        <begin position="36"/>
        <end position="57"/>
    </location>
</feature>
<accession>A0A8J4X5I8</accession>
<comment type="caution">
    <text evidence="2">The sequence shown here is derived from an EMBL/GenBank/DDBJ whole genome shotgun (WGS) entry which is preliminary data.</text>
</comment>
<proteinExistence type="predicted"/>